<accession>A0A844CZS8</accession>
<reference evidence="1 2" key="1">
    <citation type="submission" date="2019-11" db="EMBL/GenBank/DDBJ databases">
        <title>Novel species isolated from a subtropical stream in China.</title>
        <authorList>
            <person name="Lu H."/>
        </authorList>
    </citation>
    <scope>NUCLEOTIDE SEQUENCE [LARGE SCALE GENOMIC DNA]</scope>
    <source>
        <strain evidence="1 2">FT26W</strain>
    </source>
</reference>
<dbReference type="AlphaFoldDB" id="A0A844CZS8"/>
<evidence type="ECO:0000313" key="2">
    <source>
        <dbReference type="Proteomes" id="UP000439986"/>
    </source>
</evidence>
<sequence>MSQRFIRIGDLASTPAKKGKLPVSPATVWRWVREGKVGFPAPFKLAERVTVWDADEIDAFIARQAGSNA</sequence>
<dbReference type="Proteomes" id="UP000439986">
    <property type="component" value="Unassembled WGS sequence"/>
</dbReference>
<dbReference type="Pfam" id="PF05930">
    <property type="entry name" value="Phage_AlpA"/>
    <property type="match status" value="1"/>
</dbReference>
<dbReference type="RefSeq" id="WP_154356049.1">
    <property type="nucleotide sequence ID" value="NZ_WKJL01000001.1"/>
</dbReference>
<protein>
    <submittedName>
        <fullName evidence="1">AlpA family phage regulatory protein</fullName>
    </submittedName>
</protein>
<proteinExistence type="predicted"/>
<evidence type="ECO:0000313" key="1">
    <source>
        <dbReference type="EMBL" id="MRW83025.1"/>
    </source>
</evidence>
<comment type="caution">
    <text evidence="1">The sequence shown here is derived from an EMBL/GenBank/DDBJ whole genome shotgun (WGS) entry which is preliminary data.</text>
</comment>
<dbReference type="InterPro" id="IPR010260">
    <property type="entry name" value="AlpA"/>
</dbReference>
<organism evidence="1 2">
    <name type="scientific">Duganella aquatilis</name>
    <dbReference type="NCBI Taxonomy" id="2666082"/>
    <lineage>
        <taxon>Bacteria</taxon>
        <taxon>Pseudomonadati</taxon>
        <taxon>Pseudomonadota</taxon>
        <taxon>Betaproteobacteria</taxon>
        <taxon>Burkholderiales</taxon>
        <taxon>Oxalobacteraceae</taxon>
        <taxon>Telluria group</taxon>
        <taxon>Duganella</taxon>
    </lineage>
</organism>
<dbReference type="EMBL" id="WKJL01000001">
    <property type="protein sequence ID" value="MRW83025.1"/>
    <property type="molecule type" value="Genomic_DNA"/>
</dbReference>
<name>A0A844CZS8_9BURK</name>
<gene>
    <name evidence="1" type="ORF">GJ698_02835</name>
</gene>
<keyword evidence="2" id="KW-1185">Reference proteome</keyword>